<reference evidence="1 2" key="1">
    <citation type="submission" date="2022-03" db="EMBL/GenBank/DDBJ databases">
        <title>Draft genome sequence of Furfurilactobacillus curtus JCM 31185.</title>
        <authorList>
            <person name="Suzuki S."/>
            <person name="Endo A."/>
            <person name="Kajikawa A."/>
        </authorList>
    </citation>
    <scope>NUCLEOTIDE SEQUENCE [LARGE SCALE GENOMIC DNA]</scope>
    <source>
        <strain evidence="1 2">JCM 31185</strain>
    </source>
</reference>
<evidence type="ECO:0000313" key="2">
    <source>
        <dbReference type="Proteomes" id="UP001628078"/>
    </source>
</evidence>
<sequence length="84" mass="9307">MDKELLSQLKQLHFKKQNEQKIIDAGINELNSGAYEGRVIKDLQQSFGKLALSKNISAEALALYTALQKPNIGHDVGLNIGTWV</sequence>
<keyword evidence="2" id="KW-1185">Reference proteome</keyword>
<dbReference type="RefSeq" id="WP_407884398.1">
    <property type="nucleotide sequence ID" value="NZ_BQXO01000005.1"/>
</dbReference>
<gene>
    <name evidence="1" type="ORF">JCM31185_16240</name>
</gene>
<dbReference type="EMBL" id="BQXO01000005">
    <property type="protein sequence ID" value="GKT06337.1"/>
    <property type="molecule type" value="Genomic_DNA"/>
</dbReference>
<evidence type="ECO:0000313" key="1">
    <source>
        <dbReference type="EMBL" id="GKT06337.1"/>
    </source>
</evidence>
<evidence type="ECO:0008006" key="3">
    <source>
        <dbReference type="Google" id="ProtNLM"/>
    </source>
</evidence>
<dbReference type="Proteomes" id="UP001628078">
    <property type="component" value="Unassembled WGS sequence"/>
</dbReference>
<accession>A0ABQ5JTE8</accession>
<name>A0ABQ5JTE8_9LACO</name>
<organism evidence="1 2">
    <name type="scientific">Furfurilactobacillus curtus</name>
    <dbReference type="NCBI Taxonomy" id="1746200"/>
    <lineage>
        <taxon>Bacteria</taxon>
        <taxon>Bacillati</taxon>
        <taxon>Bacillota</taxon>
        <taxon>Bacilli</taxon>
        <taxon>Lactobacillales</taxon>
        <taxon>Lactobacillaceae</taxon>
        <taxon>Furfurilactobacillus</taxon>
    </lineage>
</organism>
<protein>
    <recommendedName>
        <fullName evidence="3">Bacteriocin immunity protein</fullName>
    </recommendedName>
</protein>
<comment type="caution">
    <text evidence="1">The sequence shown here is derived from an EMBL/GenBank/DDBJ whole genome shotgun (WGS) entry which is preliminary data.</text>
</comment>
<proteinExistence type="predicted"/>